<evidence type="ECO:0000256" key="6">
    <source>
        <dbReference type="ARBA" id="ARBA00022989"/>
    </source>
</evidence>
<proteinExistence type="inferred from homology"/>
<dbReference type="AlphaFoldDB" id="A0AAW5JT63"/>
<comment type="similarity">
    <text evidence="8">Belongs to the TRAP transporter small permease family.</text>
</comment>
<keyword evidence="5 9" id="KW-0812">Transmembrane</keyword>
<feature type="domain" description="Tripartite ATP-independent periplasmic transporters DctQ component" evidence="10">
    <location>
        <begin position="26"/>
        <end position="150"/>
    </location>
</feature>
<evidence type="ECO:0000256" key="9">
    <source>
        <dbReference type="SAM" id="Phobius"/>
    </source>
</evidence>
<evidence type="ECO:0000259" key="10">
    <source>
        <dbReference type="Pfam" id="PF04290"/>
    </source>
</evidence>
<comment type="caution">
    <text evidence="11">The sequence shown here is derived from an EMBL/GenBank/DDBJ whole genome shotgun (WGS) entry which is preliminary data.</text>
</comment>
<dbReference type="RefSeq" id="WP_256304367.1">
    <property type="nucleotide sequence ID" value="NZ_JANFYS010000024.1"/>
</dbReference>
<keyword evidence="4" id="KW-0997">Cell inner membrane</keyword>
<evidence type="ECO:0000256" key="1">
    <source>
        <dbReference type="ARBA" id="ARBA00004429"/>
    </source>
</evidence>
<feature type="transmembrane region" description="Helical" evidence="9">
    <location>
        <begin position="86"/>
        <end position="109"/>
    </location>
</feature>
<evidence type="ECO:0000256" key="3">
    <source>
        <dbReference type="ARBA" id="ARBA00022475"/>
    </source>
</evidence>
<keyword evidence="2" id="KW-0813">Transport</keyword>
<dbReference type="PANTHER" id="PTHR35011">
    <property type="entry name" value="2,3-DIKETO-L-GULONATE TRAP TRANSPORTER SMALL PERMEASE PROTEIN YIAM"/>
    <property type="match status" value="1"/>
</dbReference>
<dbReference type="Pfam" id="PF04290">
    <property type="entry name" value="DctQ"/>
    <property type="match status" value="1"/>
</dbReference>
<dbReference type="Proteomes" id="UP001204562">
    <property type="component" value="Unassembled WGS sequence"/>
</dbReference>
<feature type="transmembrane region" description="Helical" evidence="9">
    <location>
        <begin position="129"/>
        <end position="147"/>
    </location>
</feature>
<accession>A0AAW5JT63</accession>
<evidence type="ECO:0000256" key="5">
    <source>
        <dbReference type="ARBA" id="ARBA00022692"/>
    </source>
</evidence>
<organism evidence="11 12">
    <name type="scientific">Intestinimonas massiliensis</name>
    <name type="common">ex Afouda et al. 2020</name>
    <dbReference type="NCBI Taxonomy" id="1673721"/>
    <lineage>
        <taxon>Bacteria</taxon>
        <taxon>Bacillati</taxon>
        <taxon>Bacillota</taxon>
        <taxon>Clostridia</taxon>
        <taxon>Eubacteriales</taxon>
        <taxon>Intestinimonas</taxon>
    </lineage>
</organism>
<protein>
    <submittedName>
        <fullName evidence="11">TRAP transporter small permease</fullName>
    </submittedName>
</protein>
<dbReference type="InterPro" id="IPR007387">
    <property type="entry name" value="TRAP_DctQ"/>
</dbReference>
<reference evidence="11" key="1">
    <citation type="submission" date="2022-06" db="EMBL/GenBank/DDBJ databases">
        <title>Isolation of gut microbiota from human fecal samples.</title>
        <authorList>
            <person name="Pamer E.G."/>
            <person name="Barat B."/>
            <person name="Waligurski E."/>
            <person name="Medina S."/>
            <person name="Paddock L."/>
            <person name="Mostad J."/>
        </authorList>
    </citation>
    <scope>NUCLEOTIDE SEQUENCE</scope>
    <source>
        <strain evidence="11">DFI.9.91</strain>
    </source>
</reference>
<evidence type="ECO:0000256" key="7">
    <source>
        <dbReference type="ARBA" id="ARBA00023136"/>
    </source>
</evidence>
<evidence type="ECO:0000256" key="2">
    <source>
        <dbReference type="ARBA" id="ARBA00022448"/>
    </source>
</evidence>
<dbReference type="PANTHER" id="PTHR35011:SF2">
    <property type="entry name" value="2,3-DIKETO-L-GULONATE TRAP TRANSPORTER SMALL PERMEASE PROTEIN YIAM"/>
    <property type="match status" value="1"/>
</dbReference>
<dbReference type="GO" id="GO:0005886">
    <property type="term" value="C:plasma membrane"/>
    <property type="evidence" value="ECO:0007669"/>
    <property type="project" value="UniProtKB-SubCell"/>
</dbReference>
<dbReference type="EMBL" id="JANFYS010000024">
    <property type="protein sequence ID" value="MCQ4771089.1"/>
    <property type="molecule type" value="Genomic_DNA"/>
</dbReference>
<evidence type="ECO:0000313" key="11">
    <source>
        <dbReference type="EMBL" id="MCQ4771089.1"/>
    </source>
</evidence>
<dbReference type="InterPro" id="IPR055348">
    <property type="entry name" value="DctQ"/>
</dbReference>
<keyword evidence="3" id="KW-1003">Cell membrane</keyword>
<dbReference type="GO" id="GO:0022857">
    <property type="term" value="F:transmembrane transporter activity"/>
    <property type="evidence" value="ECO:0007669"/>
    <property type="project" value="TreeGrafter"/>
</dbReference>
<name>A0AAW5JT63_9FIRM</name>
<gene>
    <name evidence="11" type="ORF">NE579_11540</name>
</gene>
<comment type="subcellular location">
    <subcellularLocation>
        <location evidence="1">Cell inner membrane</location>
        <topology evidence="1">Multi-pass membrane protein</topology>
    </subcellularLocation>
</comment>
<evidence type="ECO:0000256" key="8">
    <source>
        <dbReference type="ARBA" id="ARBA00038436"/>
    </source>
</evidence>
<feature type="transmembrane region" description="Helical" evidence="9">
    <location>
        <begin position="16"/>
        <end position="36"/>
    </location>
</feature>
<evidence type="ECO:0000256" key="4">
    <source>
        <dbReference type="ARBA" id="ARBA00022519"/>
    </source>
</evidence>
<keyword evidence="6 9" id="KW-1133">Transmembrane helix</keyword>
<dbReference type="GO" id="GO:0015740">
    <property type="term" value="P:C4-dicarboxylate transport"/>
    <property type="evidence" value="ECO:0007669"/>
    <property type="project" value="TreeGrafter"/>
</dbReference>
<evidence type="ECO:0000313" key="12">
    <source>
        <dbReference type="Proteomes" id="UP001204562"/>
    </source>
</evidence>
<sequence>MKKTNRIVDVLNRMEEVVLVAMFSAMVLIIFVQVIMRKTGNSLYWSEELGKFLFVWISWLGISIAQRKGEHIKITMLTDHLPFRAAQVFNILSDLVVIAICVVTLYYGVSLVISQWTSPYAGIKISTSWGYLAVVVGCTLMTIRCLASIKDSVVFLAKGRPEESEGGEAQ</sequence>
<keyword evidence="7 9" id="KW-0472">Membrane</keyword>